<reference evidence="2 3" key="1">
    <citation type="submission" date="2014-07" db="EMBL/GenBank/DDBJ databases">
        <title>Genome Sequence of Rhodococcus opacus Strain R7, a Biodegrader of Mono- and Polycyclic Aromatic Hydrocarbons.</title>
        <authorList>
            <person name="Di Gennaro P."/>
            <person name="Zampolli J."/>
            <person name="Presti I."/>
            <person name="Cappelletti M."/>
            <person name="D'Ursi P."/>
            <person name="Orro A."/>
            <person name="Mezzelani A."/>
            <person name="Milanesi L."/>
        </authorList>
    </citation>
    <scope>NUCLEOTIDE SEQUENCE [LARGE SCALE GENOMIC DNA]</scope>
    <source>
        <strain evidence="2 3">R7</strain>
    </source>
</reference>
<dbReference type="InterPro" id="IPR036928">
    <property type="entry name" value="AS_sf"/>
</dbReference>
<organism evidence="2 3">
    <name type="scientific">Rhodococcus opacus</name>
    <name type="common">Nocardia opaca</name>
    <dbReference type="NCBI Taxonomy" id="37919"/>
    <lineage>
        <taxon>Bacteria</taxon>
        <taxon>Bacillati</taxon>
        <taxon>Actinomycetota</taxon>
        <taxon>Actinomycetes</taxon>
        <taxon>Mycobacteriales</taxon>
        <taxon>Nocardiaceae</taxon>
        <taxon>Rhodococcus</taxon>
    </lineage>
</organism>
<protein>
    <submittedName>
        <fullName evidence="2">Amidase</fullName>
    </submittedName>
</protein>
<evidence type="ECO:0000313" key="2">
    <source>
        <dbReference type="EMBL" id="AII03154.1"/>
    </source>
</evidence>
<feature type="domain" description="Amidase" evidence="1">
    <location>
        <begin position="28"/>
        <end position="476"/>
    </location>
</feature>
<dbReference type="EMBL" id="CP008947">
    <property type="protein sequence ID" value="AII03154.1"/>
    <property type="molecule type" value="Genomic_DNA"/>
</dbReference>
<dbReference type="PANTHER" id="PTHR42678:SF34">
    <property type="entry name" value="OS04G0183300 PROTEIN"/>
    <property type="match status" value="1"/>
</dbReference>
<dbReference type="AlphaFoldDB" id="A0A076EHY7"/>
<dbReference type="PANTHER" id="PTHR42678">
    <property type="entry name" value="AMIDASE"/>
    <property type="match status" value="1"/>
</dbReference>
<dbReference type="Gene3D" id="3.90.1300.10">
    <property type="entry name" value="Amidase signature (AS) domain"/>
    <property type="match status" value="1"/>
</dbReference>
<dbReference type="RefSeq" id="WP_037229611.1">
    <property type="nucleotide sequence ID" value="NZ_CP008947.1"/>
</dbReference>
<dbReference type="Pfam" id="PF01425">
    <property type="entry name" value="Amidase"/>
    <property type="match status" value="1"/>
</dbReference>
<dbReference type="InterPro" id="IPR020556">
    <property type="entry name" value="Amidase_CS"/>
</dbReference>
<proteinExistence type="predicted"/>
<dbReference type="PROSITE" id="PS00571">
    <property type="entry name" value="AMIDASES"/>
    <property type="match status" value="1"/>
</dbReference>
<name>A0A076EHY7_RHOOP</name>
<accession>A0A076EHY7</accession>
<dbReference type="Proteomes" id="UP000028488">
    <property type="component" value="Chromosome"/>
</dbReference>
<sequence>MSLDWDIQEATIDSVQQAYRNGTATTRDVVQAYLDRIAALDQDGPRLNSVITVSDTALDDADVLDRSFALTGQLAGPLHGVPVLVKDQAATAGMRTTFGNKNAANYVPTEDATAIKKLKAAGAIILGKTTMPDFATSWFSTSSVSGVTKNPYDLTRDPGGSSSGSGAAIAANLALVGIGEDTGGSIRLPASFCNLVGFRVTPGMISRNGMSPLVVPQDTAGPMTRTVTDAAKLLDVLVGYDPTDDFTTVARHHRHSGSFAENIKGATVAGKRIGVLRSAFGDANDSAGSAVNEVIDNALAELDAAGAELVDVEIPKLDHYVSFTSLYFTRSRNDMNRFFAENPDIGIAGVDEVRRNGTYDPHLDLFEGITDGPADPKSDPDYLDRVLAREEFARIATALFVERALDAIVFPDVKLPAPTHDDVLGGRWTCLTYPTNTVIASQLHFPAVSVPAGFTADGLPVGLEIMSTRFEETTLLQVARGVELAVGARRAPSLDVPTGTDA</sequence>
<evidence type="ECO:0000259" key="1">
    <source>
        <dbReference type="Pfam" id="PF01425"/>
    </source>
</evidence>
<dbReference type="eggNOG" id="COG0154">
    <property type="taxonomic scope" value="Bacteria"/>
</dbReference>
<dbReference type="PIRSF" id="PIRSF001221">
    <property type="entry name" value="Amidase_fungi"/>
    <property type="match status" value="1"/>
</dbReference>
<gene>
    <name evidence="2" type="ORF">EP51_00045</name>
</gene>
<evidence type="ECO:0000313" key="3">
    <source>
        <dbReference type="Proteomes" id="UP000028488"/>
    </source>
</evidence>
<dbReference type="InterPro" id="IPR023631">
    <property type="entry name" value="Amidase_dom"/>
</dbReference>
<dbReference type="SUPFAM" id="SSF75304">
    <property type="entry name" value="Amidase signature (AS) enzymes"/>
    <property type="match status" value="1"/>
</dbReference>